<protein>
    <recommendedName>
        <fullName evidence="2">Cyclic nucleotide-binding domain-containing protein</fullName>
    </recommendedName>
</protein>
<dbReference type="Proteomes" id="UP000011087">
    <property type="component" value="Unassembled WGS sequence"/>
</dbReference>
<feature type="domain" description="Cyclic nucleotide-binding" evidence="2">
    <location>
        <begin position="180"/>
        <end position="283"/>
    </location>
</feature>
<dbReference type="HOGENOM" id="CLU_466501_0_0_1"/>
<dbReference type="InterPro" id="IPR050503">
    <property type="entry name" value="cAMP-dep_PK_reg_su-like"/>
</dbReference>
<dbReference type="EMBL" id="JH993088">
    <property type="protein sequence ID" value="EKX35540.1"/>
    <property type="molecule type" value="Genomic_DNA"/>
</dbReference>
<feature type="compositionally biased region" description="Basic and acidic residues" evidence="1">
    <location>
        <begin position="568"/>
        <end position="585"/>
    </location>
</feature>
<dbReference type="EnsemblProtists" id="EKX35540">
    <property type="protein sequence ID" value="EKX35540"/>
    <property type="gene ID" value="GUITHDRAFT_118249"/>
</dbReference>
<dbReference type="CDD" id="cd00038">
    <property type="entry name" value="CAP_ED"/>
    <property type="match status" value="2"/>
</dbReference>
<dbReference type="InterPro" id="IPR018490">
    <property type="entry name" value="cNMP-bd_dom_sf"/>
</dbReference>
<dbReference type="SMART" id="SM00100">
    <property type="entry name" value="cNMP"/>
    <property type="match status" value="2"/>
</dbReference>
<dbReference type="SUPFAM" id="SSF51206">
    <property type="entry name" value="cAMP-binding domain-like"/>
    <property type="match status" value="2"/>
</dbReference>
<dbReference type="STRING" id="905079.L1II95"/>
<dbReference type="AlphaFoldDB" id="L1II95"/>
<feature type="domain" description="Cyclic nucleotide-binding" evidence="2">
    <location>
        <begin position="377"/>
        <end position="459"/>
    </location>
</feature>
<name>L1II95_GUITC</name>
<reference evidence="3 5" key="1">
    <citation type="journal article" date="2012" name="Nature">
        <title>Algal genomes reveal evolutionary mosaicism and the fate of nucleomorphs.</title>
        <authorList>
            <consortium name="DOE Joint Genome Institute"/>
            <person name="Curtis B.A."/>
            <person name="Tanifuji G."/>
            <person name="Burki F."/>
            <person name="Gruber A."/>
            <person name="Irimia M."/>
            <person name="Maruyama S."/>
            <person name="Arias M.C."/>
            <person name="Ball S.G."/>
            <person name="Gile G.H."/>
            <person name="Hirakawa Y."/>
            <person name="Hopkins J.F."/>
            <person name="Kuo A."/>
            <person name="Rensing S.A."/>
            <person name="Schmutz J."/>
            <person name="Symeonidi A."/>
            <person name="Elias M."/>
            <person name="Eveleigh R.J."/>
            <person name="Herman E.K."/>
            <person name="Klute M.J."/>
            <person name="Nakayama T."/>
            <person name="Obornik M."/>
            <person name="Reyes-Prieto A."/>
            <person name="Armbrust E.V."/>
            <person name="Aves S.J."/>
            <person name="Beiko R.G."/>
            <person name="Coutinho P."/>
            <person name="Dacks J.B."/>
            <person name="Durnford D.G."/>
            <person name="Fast N.M."/>
            <person name="Green B.R."/>
            <person name="Grisdale C.J."/>
            <person name="Hempel F."/>
            <person name="Henrissat B."/>
            <person name="Hoppner M.P."/>
            <person name="Ishida K."/>
            <person name="Kim E."/>
            <person name="Koreny L."/>
            <person name="Kroth P.G."/>
            <person name="Liu Y."/>
            <person name="Malik S.B."/>
            <person name="Maier U.G."/>
            <person name="McRose D."/>
            <person name="Mock T."/>
            <person name="Neilson J.A."/>
            <person name="Onodera N.T."/>
            <person name="Poole A.M."/>
            <person name="Pritham E.J."/>
            <person name="Richards T.A."/>
            <person name="Rocap G."/>
            <person name="Roy S.W."/>
            <person name="Sarai C."/>
            <person name="Schaack S."/>
            <person name="Shirato S."/>
            <person name="Slamovits C.H."/>
            <person name="Spencer D.F."/>
            <person name="Suzuki S."/>
            <person name="Worden A.Z."/>
            <person name="Zauner S."/>
            <person name="Barry K."/>
            <person name="Bell C."/>
            <person name="Bharti A.K."/>
            <person name="Crow J.A."/>
            <person name="Grimwood J."/>
            <person name="Kramer R."/>
            <person name="Lindquist E."/>
            <person name="Lucas S."/>
            <person name="Salamov A."/>
            <person name="McFadden G.I."/>
            <person name="Lane C.E."/>
            <person name="Keeling P.J."/>
            <person name="Gray M.W."/>
            <person name="Grigoriev I.V."/>
            <person name="Archibald J.M."/>
        </authorList>
    </citation>
    <scope>NUCLEOTIDE SEQUENCE</scope>
    <source>
        <strain evidence="3 5">CCMP2712</strain>
    </source>
</reference>
<keyword evidence="5" id="KW-1185">Reference proteome</keyword>
<dbReference type="InterPro" id="IPR000595">
    <property type="entry name" value="cNMP-bd_dom"/>
</dbReference>
<organism evidence="3">
    <name type="scientific">Guillardia theta (strain CCMP2712)</name>
    <name type="common">Cryptophyte</name>
    <dbReference type="NCBI Taxonomy" id="905079"/>
    <lineage>
        <taxon>Eukaryota</taxon>
        <taxon>Cryptophyceae</taxon>
        <taxon>Pyrenomonadales</taxon>
        <taxon>Geminigeraceae</taxon>
        <taxon>Guillardia</taxon>
    </lineage>
</organism>
<dbReference type="PROSITE" id="PS50042">
    <property type="entry name" value="CNMP_BINDING_3"/>
    <property type="match status" value="2"/>
</dbReference>
<evidence type="ECO:0000313" key="3">
    <source>
        <dbReference type="EMBL" id="EKX35540.1"/>
    </source>
</evidence>
<evidence type="ECO:0000256" key="1">
    <source>
        <dbReference type="SAM" id="MobiDB-lite"/>
    </source>
</evidence>
<dbReference type="GO" id="GO:0005952">
    <property type="term" value="C:cAMP-dependent protein kinase complex"/>
    <property type="evidence" value="ECO:0007669"/>
    <property type="project" value="InterPro"/>
</dbReference>
<dbReference type="InterPro" id="IPR014710">
    <property type="entry name" value="RmlC-like_jellyroll"/>
</dbReference>
<feature type="compositionally biased region" description="Polar residues" evidence="1">
    <location>
        <begin position="526"/>
        <end position="558"/>
    </location>
</feature>
<dbReference type="KEGG" id="gtt:GUITHDRAFT_118249"/>
<dbReference type="InterPro" id="IPR018488">
    <property type="entry name" value="cNMP-bd_CS"/>
</dbReference>
<dbReference type="GeneID" id="17292294"/>
<dbReference type="PANTHER" id="PTHR11635">
    <property type="entry name" value="CAMP-DEPENDENT PROTEIN KINASE REGULATORY CHAIN"/>
    <property type="match status" value="1"/>
</dbReference>
<reference evidence="4" key="3">
    <citation type="submission" date="2015-06" db="UniProtKB">
        <authorList>
            <consortium name="EnsemblProtists"/>
        </authorList>
    </citation>
    <scope>IDENTIFICATION</scope>
</reference>
<reference evidence="5" key="2">
    <citation type="submission" date="2012-11" db="EMBL/GenBank/DDBJ databases">
        <authorList>
            <person name="Kuo A."/>
            <person name="Curtis B.A."/>
            <person name="Tanifuji G."/>
            <person name="Burki F."/>
            <person name="Gruber A."/>
            <person name="Irimia M."/>
            <person name="Maruyama S."/>
            <person name="Arias M.C."/>
            <person name="Ball S.G."/>
            <person name="Gile G.H."/>
            <person name="Hirakawa Y."/>
            <person name="Hopkins J.F."/>
            <person name="Rensing S.A."/>
            <person name="Schmutz J."/>
            <person name="Symeonidi A."/>
            <person name="Elias M."/>
            <person name="Eveleigh R.J."/>
            <person name="Herman E.K."/>
            <person name="Klute M.J."/>
            <person name="Nakayama T."/>
            <person name="Obornik M."/>
            <person name="Reyes-Prieto A."/>
            <person name="Armbrust E.V."/>
            <person name="Aves S.J."/>
            <person name="Beiko R.G."/>
            <person name="Coutinho P."/>
            <person name="Dacks J.B."/>
            <person name="Durnford D.G."/>
            <person name="Fast N.M."/>
            <person name="Green B.R."/>
            <person name="Grisdale C."/>
            <person name="Hempe F."/>
            <person name="Henrissat B."/>
            <person name="Hoppner M.P."/>
            <person name="Ishida K.-I."/>
            <person name="Kim E."/>
            <person name="Koreny L."/>
            <person name="Kroth P.G."/>
            <person name="Liu Y."/>
            <person name="Malik S.-B."/>
            <person name="Maier U.G."/>
            <person name="McRose D."/>
            <person name="Mock T."/>
            <person name="Neilson J.A."/>
            <person name="Onodera N.T."/>
            <person name="Poole A.M."/>
            <person name="Pritham E.J."/>
            <person name="Richards T.A."/>
            <person name="Rocap G."/>
            <person name="Roy S.W."/>
            <person name="Sarai C."/>
            <person name="Schaack S."/>
            <person name="Shirato S."/>
            <person name="Slamovits C.H."/>
            <person name="Spencer D.F."/>
            <person name="Suzuki S."/>
            <person name="Worden A.Z."/>
            <person name="Zauner S."/>
            <person name="Barry K."/>
            <person name="Bell C."/>
            <person name="Bharti A.K."/>
            <person name="Crow J.A."/>
            <person name="Grimwood J."/>
            <person name="Kramer R."/>
            <person name="Lindquist E."/>
            <person name="Lucas S."/>
            <person name="Salamov A."/>
            <person name="McFadden G.I."/>
            <person name="Lane C.E."/>
            <person name="Keeling P.J."/>
            <person name="Gray M.W."/>
            <person name="Grigoriev I.V."/>
            <person name="Archibald J.M."/>
        </authorList>
    </citation>
    <scope>NUCLEOTIDE SEQUENCE</scope>
    <source>
        <strain evidence="5">CCMP2712</strain>
    </source>
</reference>
<dbReference type="PRINTS" id="PR00103">
    <property type="entry name" value="CAMPKINASE"/>
</dbReference>
<dbReference type="RefSeq" id="XP_005822520.1">
    <property type="nucleotide sequence ID" value="XM_005822463.1"/>
</dbReference>
<dbReference type="PaxDb" id="55529-EKX35540"/>
<evidence type="ECO:0000259" key="2">
    <source>
        <dbReference type="PROSITE" id="PS50042"/>
    </source>
</evidence>
<dbReference type="eggNOG" id="KOG1113">
    <property type="taxonomic scope" value="Eukaryota"/>
</dbReference>
<dbReference type="OrthoDB" id="421226at2759"/>
<gene>
    <name evidence="3" type="ORF">GUITHDRAFT_118249</name>
</gene>
<sequence>MGIRAQYQGMDSTIRLWKPQHKTQWSFGSQLGWLTSGVWMKNVLTDLGGLKVLTLTRTRSMQHATFNRPGCWRQSQTILQFEGELERFEVGFDHDSEYEGSSYVDSNMFVKGYKAYLNRMPPSSAEKELILSQLNAEYINQQRELAISRRRNRENPSVAEGSRQKMNPIERVMSLQSSPILKLLSDEERQTLARICRPIQYQDGDVVIEQGAEGERWMYMVVAGVLSVMIGAAGDQKEVAKLGKGQIFGEMGMLLGEPRSATIKACGVADLILITYESFSSILRKNLKLTSEIESLKAERIQQNLEKRKIEFPSESIFAVLSMRRSELLKLLHEEHLMSLAQSCPSFRLSVGFVRVRKIDGKRSAAYQGDTNQPYCFILLKGNIAVLIRGEDQLEKEVAQMGEGAVVGEMSLLHNDPRSATVLALVQTDVLMVDDKILRQILEDSPDIREELDELREGRRAENLLQSAKVLLEKGMFKRALSASEQATGALERFRRKAEALVEARRFCDEIRQHLHGGGNGAYKTSAHSPAPTSEGVSPLPVNSSQEGQTSTECTSSAVRKPSVGGEENMRRTLRVVREISPDSD</sequence>
<dbReference type="Gene3D" id="2.60.120.10">
    <property type="entry name" value="Jelly Rolls"/>
    <property type="match status" value="2"/>
</dbReference>
<dbReference type="GO" id="GO:0005829">
    <property type="term" value="C:cytosol"/>
    <property type="evidence" value="ECO:0007669"/>
    <property type="project" value="TreeGrafter"/>
</dbReference>
<accession>L1II95</accession>
<evidence type="ECO:0000313" key="4">
    <source>
        <dbReference type="EnsemblProtists" id="EKX35540"/>
    </source>
</evidence>
<dbReference type="PANTHER" id="PTHR11635:SF152">
    <property type="entry name" value="CAMP-DEPENDENT PROTEIN KINASE TYPE I REGULATORY SUBUNIT-RELATED"/>
    <property type="match status" value="1"/>
</dbReference>
<proteinExistence type="predicted"/>
<dbReference type="PROSITE" id="PS00889">
    <property type="entry name" value="CNMP_BINDING_2"/>
    <property type="match status" value="2"/>
</dbReference>
<feature type="region of interest" description="Disordered" evidence="1">
    <location>
        <begin position="517"/>
        <end position="585"/>
    </location>
</feature>
<dbReference type="Pfam" id="PF00027">
    <property type="entry name" value="cNMP_binding"/>
    <property type="match status" value="2"/>
</dbReference>
<evidence type="ECO:0000313" key="5">
    <source>
        <dbReference type="Proteomes" id="UP000011087"/>
    </source>
</evidence>